<dbReference type="SUPFAM" id="SSF48452">
    <property type="entry name" value="TPR-like"/>
    <property type="match status" value="1"/>
</dbReference>
<evidence type="ECO:0000256" key="1">
    <source>
        <dbReference type="SAM" id="MobiDB-lite"/>
    </source>
</evidence>
<feature type="region of interest" description="Disordered" evidence="1">
    <location>
        <begin position="232"/>
        <end position="278"/>
    </location>
</feature>
<dbReference type="EMBL" id="ML976667">
    <property type="protein sequence ID" value="KAF1976246.1"/>
    <property type="molecule type" value="Genomic_DNA"/>
</dbReference>
<dbReference type="Pfam" id="PF13424">
    <property type="entry name" value="TPR_12"/>
    <property type="match status" value="1"/>
</dbReference>
<evidence type="ECO:0000313" key="2">
    <source>
        <dbReference type="EMBL" id="KAF1976246.1"/>
    </source>
</evidence>
<protein>
    <recommendedName>
        <fullName evidence="4">TPR-like protein</fullName>
    </recommendedName>
</protein>
<dbReference type="Proteomes" id="UP000800036">
    <property type="component" value="Unassembled WGS sequence"/>
</dbReference>
<dbReference type="InterPro" id="IPR053137">
    <property type="entry name" value="NLR-like"/>
</dbReference>
<accession>A0A6A5VML7</accession>
<feature type="compositionally biased region" description="Basic and acidic residues" evidence="1">
    <location>
        <begin position="262"/>
        <end position="278"/>
    </location>
</feature>
<evidence type="ECO:0000313" key="3">
    <source>
        <dbReference type="Proteomes" id="UP000800036"/>
    </source>
</evidence>
<dbReference type="AlphaFoldDB" id="A0A6A5VML7"/>
<dbReference type="InterPro" id="IPR027417">
    <property type="entry name" value="P-loop_NTPase"/>
</dbReference>
<sequence>MPPWTSSPSMSEETGLRIVRHQSKKTWCTVFLGSSTSPYLQSMARGWRRHGDDYRPSLGQPMVHHPLSRFPRTIISYDNSDSWAARNRQVAAGTRGRLQDQTKEQELRSIFWIDASHMDSLYQSYESIAQKLDIPGWDSDKADSTQLVKAYLSAKEEKQHLLIFDNADDVSLGSSGMSTRAAHLSNYLPQSEQCAILYTTTNRDMAERLAAPNVIELEAMAPITAQTMLENYPSSKQQRTSTPEASHCRSPSLVAKQMDAVPGRDSELPEDRSQEHDTTGPVATTLLISLDQLRSDSGLATDYLFLTAYVDRKDIPLDLLPAASPREREEVVKVLSSYGLVTRRPAESSVDLHQLVHYALRGWLQKQERLQEWTTNAIRELYRVFPGNNHGGRSKWRRLLPHARYALSHSSSEQEGGDRSELVWKSAKALYNDGRWREAEQLFVQVMETRKRVLGDEHPSTLTSMASLASTYRNQGRWKEAELEVQMMETRKRALGDEHPSMLTSMANLASTYRNQGRWKEAEQLEVQVMETSSRVLGDEHPDTLTSMANLAFTHKGQDLYDKAVSLLEECCRLQRQVLGPKHPHTVLSLKALQAWRAGNIY</sequence>
<dbReference type="Gene3D" id="1.25.40.10">
    <property type="entry name" value="Tetratricopeptide repeat domain"/>
    <property type="match status" value="1"/>
</dbReference>
<dbReference type="OrthoDB" id="674604at2759"/>
<gene>
    <name evidence="2" type="ORF">BU23DRAFT_597114</name>
</gene>
<reference evidence="2" key="1">
    <citation type="journal article" date="2020" name="Stud. Mycol.">
        <title>101 Dothideomycetes genomes: a test case for predicting lifestyles and emergence of pathogens.</title>
        <authorList>
            <person name="Haridas S."/>
            <person name="Albert R."/>
            <person name="Binder M."/>
            <person name="Bloem J."/>
            <person name="Labutti K."/>
            <person name="Salamov A."/>
            <person name="Andreopoulos B."/>
            <person name="Baker S."/>
            <person name="Barry K."/>
            <person name="Bills G."/>
            <person name="Bluhm B."/>
            <person name="Cannon C."/>
            <person name="Castanera R."/>
            <person name="Culley D."/>
            <person name="Daum C."/>
            <person name="Ezra D."/>
            <person name="Gonzalez J."/>
            <person name="Henrissat B."/>
            <person name="Kuo A."/>
            <person name="Liang C."/>
            <person name="Lipzen A."/>
            <person name="Lutzoni F."/>
            <person name="Magnuson J."/>
            <person name="Mondo S."/>
            <person name="Nolan M."/>
            <person name="Ohm R."/>
            <person name="Pangilinan J."/>
            <person name="Park H.-J."/>
            <person name="Ramirez L."/>
            <person name="Alfaro M."/>
            <person name="Sun H."/>
            <person name="Tritt A."/>
            <person name="Yoshinaga Y."/>
            <person name="Zwiers L.-H."/>
            <person name="Turgeon B."/>
            <person name="Goodwin S."/>
            <person name="Spatafora J."/>
            <person name="Crous P."/>
            <person name="Grigoriev I."/>
        </authorList>
    </citation>
    <scope>NUCLEOTIDE SEQUENCE</scope>
    <source>
        <strain evidence="2">CBS 107.79</strain>
    </source>
</reference>
<dbReference type="Gene3D" id="3.40.50.300">
    <property type="entry name" value="P-loop containing nucleotide triphosphate hydrolases"/>
    <property type="match status" value="1"/>
</dbReference>
<dbReference type="Pfam" id="PF13374">
    <property type="entry name" value="TPR_10"/>
    <property type="match status" value="2"/>
</dbReference>
<dbReference type="PANTHER" id="PTHR46082:SF6">
    <property type="entry name" value="AAA+ ATPASE DOMAIN-CONTAINING PROTEIN-RELATED"/>
    <property type="match status" value="1"/>
</dbReference>
<name>A0A6A5VML7_9PLEO</name>
<dbReference type="InterPro" id="IPR011990">
    <property type="entry name" value="TPR-like_helical_dom_sf"/>
</dbReference>
<keyword evidence="3" id="KW-1185">Reference proteome</keyword>
<organism evidence="2 3">
    <name type="scientific">Bimuria novae-zelandiae CBS 107.79</name>
    <dbReference type="NCBI Taxonomy" id="1447943"/>
    <lineage>
        <taxon>Eukaryota</taxon>
        <taxon>Fungi</taxon>
        <taxon>Dikarya</taxon>
        <taxon>Ascomycota</taxon>
        <taxon>Pezizomycotina</taxon>
        <taxon>Dothideomycetes</taxon>
        <taxon>Pleosporomycetidae</taxon>
        <taxon>Pleosporales</taxon>
        <taxon>Massarineae</taxon>
        <taxon>Didymosphaeriaceae</taxon>
        <taxon>Bimuria</taxon>
    </lineage>
</organism>
<evidence type="ECO:0008006" key="4">
    <source>
        <dbReference type="Google" id="ProtNLM"/>
    </source>
</evidence>
<dbReference type="PANTHER" id="PTHR46082">
    <property type="entry name" value="ATP/GTP-BINDING PROTEIN-RELATED"/>
    <property type="match status" value="1"/>
</dbReference>
<proteinExistence type="predicted"/>
<feature type="compositionally biased region" description="Polar residues" evidence="1">
    <location>
        <begin position="232"/>
        <end position="244"/>
    </location>
</feature>